<evidence type="ECO:0000313" key="3">
    <source>
        <dbReference type="EMBL" id="KTB00691.1"/>
    </source>
</evidence>
<evidence type="ECO:0000256" key="1">
    <source>
        <dbReference type="SAM" id="MobiDB-lite"/>
    </source>
</evidence>
<evidence type="ECO:0000256" key="2">
    <source>
        <dbReference type="SAM" id="Phobius"/>
    </source>
</evidence>
<feature type="compositionally biased region" description="Basic and acidic residues" evidence="1">
    <location>
        <begin position="508"/>
        <end position="520"/>
    </location>
</feature>
<name>A0A0W0DLU9_CANGB</name>
<dbReference type="VEuPathDB" id="FungiDB:B1J91_D05324g"/>
<proteinExistence type="predicted"/>
<dbReference type="InterPro" id="IPR038769">
    <property type="entry name" value="MTC4"/>
</dbReference>
<dbReference type="GO" id="GO:0005777">
    <property type="term" value="C:peroxisome"/>
    <property type="evidence" value="ECO:0007669"/>
    <property type="project" value="EnsemblFungi"/>
</dbReference>
<dbReference type="PANTHER" id="PTHR38426">
    <property type="entry name" value="MAINTENANCE OF TELOMERE CAPPING PROTEIN 4"/>
    <property type="match status" value="1"/>
</dbReference>
<dbReference type="VEuPathDB" id="FungiDB:GWK60_D05533"/>
<keyword evidence="2" id="KW-1133">Transmembrane helix</keyword>
<evidence type="ECO:0000313" key="4">
    <source>
        <dbReference type="Proteomes" id="UP000054886"/>
    </source>
</evidence>
<dbReference type="VEuPathDB" id="FungiDB:CAGL0D05324g"/>
<feature type="region of interest" description="Disordered" evidence="1">
    <location>
        <begin position="508"/>
        <end position="541"/>
    </location>
</feature>
<feature type="compositionally biased region" description="Basic and acidic residues" evidence="1">
    <location>
        <begin position="262"/>
        <end position="272"/>
    </location>
</feature>
<feature type="compositionally biased region" description="Low complexity" evidence="1">
    <location>
        <begin position="362"/>
        <end position="371"/>
    </location>
</feature>
<reference evidence="3 4" key="1">
    <citation type="submission" date="2015-10" db="EMBL/GenBank/DDBJ databases">
        <title>Draft genomes sequences of Candida glabrata isolates 1A, 1B, 2A, 2B, 3A and 3B.</title>
        <authorList>
            <person name="Haavelsrud O.E."/>
            <person name="Gaustad P."/>
        </authorList>
    </citation>
    <scope>NUCLEOTIDE SEQUENCE [LARGE SCALE GENOMIC DNA]</scope>
    <source>
        <strain evidence="3">910700640</strain>
    </source>
</reference>
<dbReference type="GO" id="GO:0005811">
    <property type="term" value="C:lipid droplet"/>
    <property type="evidence" value="ECO:0007669"/>
    <property type="project" value="EnsemblFungi"/>
</dbReference>
<keyword evidence="2" id="KW-0472">Membrane</keyword>
<dbReference type="PANTHER" id="PTHR38426:SF1">
    <property type="entry name" value="MAINTENANCE OF TELOMERE CAPPING PROTEIN 4"/>
    <property type="match status" value="1"/>
</dbReference>
<dbReference type="AlphaFoldDB" id="A0A0W0DLU9"/>
<feature type="compositionally biased region" description="Polar residues" evidence="1">
    <location>
        <begin position="385"/>
        <end position="410"/>
    </location>
</feature>
<gene>
    <name evidence="3" type="ORF">AO440_000832</name>
</gene>
<accession>A0A0W0DLU9</accession>
<feature type="compositionally biased region" description="Polar residues" evidence="1">
    <location>
        <begin position="276"/>
        <end position="332"/>
    </location>
</feature>
<sequence length="787" mass="88171">MNSVREDESSKLQNLANLNTESNLEFGNVNPKRVKLLTKILMDNKYGLLDDLNYSRPLISSADGIQAVGSGRDVPGYENAMNPMAQQITEQDVADSSGVNIQHLINQQKQLPITGTTKAISRTTKLKADRVRIYLDYYYGILERSIQVDRKDHKHEGVEGVYNPLQIIRNRKLKKKNNDMPVRELGISKTPFIAIKQFSSKPNKKMPWFVDITEKHTDMTWRTSHWDELIGPDGKPWSGKTKHHYSERIRHRPHIHHHKKQSEKEEHEETENQKQSQQNGPPQINIVGDSTSKGSNDIASYNSSTTDLGSSTSKFQAHSGTNEGTADISTVESEGLAPPTKINSSNSPNESLLSDRRKSSPDSTKNNSNSGKSDDNLHSHLEINATPNTRRTSINSISDQYSNQSVNSSKYGDKNHLHRLEKVIGKKPKKWSKSANKLSKKVNDVTGTTMNIANIPEEIGAPINIVTNGLTDAVNKAITVNSGTNINGTLTGQNSLSNISHAKDLKEALKEGKNSKEGKSGSHGTETTKSVINSESSSNSSSGIIMGNVQYMSPAEALTNQKKSILLSDIPVEHLKTDNQFDTIAENSKDGGDDESSNEISIRANIKNTNVDWQLQRYWQDMKYISSTMTLMKHRRMTHDLVKKKEIHRRNMVKVDHDADATIASTTEVLNNYQNELVKVLKIGNDWTSKLLNDYSIRVDSLISSSDRILSDINTTLTLKLKLFQENSERYGNSKVVHAPKMTKLVYRLLEYTIVGFLWSVWLVVFIVKNIKLAVIVVLKIAKNVLW</sequence>
<feature type="compositionally biased region" description="Basic residues" evidence="1">
    <location>
        <begin position="240"/>
        <end position="261"/>
    </location>
</feature>
<keyword evidence="2" id="KW-0812">Transmembrane</keyword>
<protein>
    <submittedName>
        <fullName evidence="3">Maintenance of telomere capping protein 4</fullName>
    </submittedName>
</protein>
<dbReference type="VEuPathDB" id="FungiDB:GVI51_D05313"/>
<feature type="compositionally biased region" description="Low complexity" evidence="1">
    <location>
        <begin position="530"/>
        <end position="541"/>
    </location>
</feature>
<organism evidence="3 4">
    <name type="scientific">Candida glabrata</name>
    <name type="common">Yeast</name>
    <name type="synonym">Torulopsis glabrata</name>
    <dbReference type="NCBI Taxonomy" id="5478"/>
    <lineage>
        <taxon>Eukaryota</taxon>
        <taxon>Fungi</taxon>
        <taxon>Dikarya</taxon>
        <taxon>Ascomycota</taxon>
        <taxon>Saccharomycotina</taxon>
        <taxon>Saccharomycetes</taxon>
        <taxon>Saccharomycetales</taxon>
        <taxon>Saccharomycetaceae</taxon>
        <taxon>Nakaseomyces</taxon>
    </lineage>
</organism>
<feature type="compositionally biased region" description="Low complexity" evidence="1">
    <location>
        <begin position="343"/>
        <end position="352"/>
    </location>
</feature>
<feature type="transmembrane region" description="Helical" evidence="2">
    <location>
        <begin position="749"/>
        <end position="768"/>
    </location>
</feature>
<dbReference type="Proteomes" id="UP000054886">
    <property type="component" value="Unassembled WGS sequence"/>
</dbReference>
<feature type="compositionally biased region" description="Basic and acidic residues" evidence="1">
    <location>
        <begin position="372"/>
        <end position="381"/>
    </location>
</feature>
<comment type="caution">
    <text evidence="3">The sequence shown here is derived from an EMBL/GenBank/DDBJ whole genome shotgun (WGS) entry which is preliminary data.</text>
</comment>
<dbReference type="EMBL" id="LLZZ01000136">
    <property type="protein sequence ID" value="KTB00691.1"/>
    <property type="molecule type" value="Genomic_DNA"/>
</dbReference>
<dbReference type="VEuPathDB" id="FungiDB:GW608_D05577"/>
<feature type="region of interest" description="Disordered" evidence="1">
    <location>
        <begin position="230"/>
        <end position="415"/>
    </location>
</feature>